<keyword evidence="7" id="KW-0808">Transferase</keyword>
<evidence type="ECO:0000256" key="10">
    <source>
        <dbReference type="NCBIfam" id="TIGR00215"/>
    </source>
</evidence>
<evidence type="ECO:0000256" key="2">
    <source>
        <dbReference type="ARBA" id="ARBA00012687"/>
    </source>
</evidence>
<evidence type="ECO:0000256" key="1">
    <source>
        <dbReference type="ARBA" id="ARBA00002056"/>
    </source>
</evidence>
<dbReference type="NCBIfam" id="TIGR00215">
    <property type="entry name" value="lpxB"/>
    <property type="match status" value="1"/>
</dbReference>
<dbReference type="OrthoDB" id="9801642at2"/>
<dbReference type="RefSeq" id="WP_142936033.1">
    <property type="nucleotide sequence ID" value="NZ_FXTM01000022.1"/>
</dbReference>
<evidence type="ECO:0000256" key="5">
    <source>
        <dbReference type="ARBA" id="ARBA00022556"/>
    </source>
</evidence>
<dbReference type="InterPro" id="IPR003835">
    <property type="entry name" value="Glyco_trans_19"/>
</dbReference>
<accession>A0A521DM28</accession>
<dbReference type="GO" id="GO:0016020">
    <property type="term" value="C:membrane"/>
    <property type="evidence" value="ECO:0007669"/>
    <property type="project" value="GOC"/>
</dbReference>
<dbReference type="PANTHER" id="PTHR30372">
    <property type="entry name" value="LIPID-A-DISACCHARIDE SYNTHASE"/>
    <property type="match status" value="1"/>
</dbReference>
<gene>
    <name evidence="11" type="ORF">SAMN06269117_1223</name>
</gene>
<sequence>MKKLLIVTGELSGFIYAREIVRELSPFFEIFGVFTEEVPGSKRILDSKELTAFGLFEVISKLPSILRGKRRIVSFLESEKPDAVLLIDFPGFNLQIAKEAKKRGIKVLYFIPPKVWAWGRGRVEKLRAYCDRIFVIFPFEVPFYSQFGIDVTYVGNPLIDIVKPNRERKEFLETFEIEEPFYALLPGSRPSEIKYLLPTLKEFSESFGGNWVIPVADTVKELFKNFHSKNIKLVPEGERYNVLRYSEAGVIASGTASLEAAISELPHVVVYRVHPLTYFIAKRAVKLPFVSLPNLIAGKEVVPELLQDRFNRENLFLTFETLLENRDWCREVLRKEVKEKLSGGAVKKLSEEIKREI</sequence>
<dbReference type="PANTHER" id="PTHR30372:SF4">
    <property type="entry name" value="LIPID-A-DISACCHARIDE SYNTHASE, MITOCHONDRIAL-RELATED"/>
    <property type="match status" value="1"/>
</dbReference>
<comment type="catalytic activity">
    <reaction evidence="9">
        <text>a lipid X + a UDP-2-N,3-O-bis[(3R)-3-hydroxyacyl]-alpha-D-glucosamine = a lipid A disaccharide + UDP + H(+)</text>
        <dbReference type="Rhea" id="RHEA:67828"/>
        <dbReference type="ChEBI" id="CHEBI:15378"/>
        <dbReference type="ChEBI" id="CHEBI:58223"/>
        <dbReference type="ChEBI" id="CHEBI:137748"/>
        <dbReference type="ChEBI" id="CHEBI:176338"/>
        <dbReference type="ChEBI" id="CHEBI:176343"/>
        <dbReference type="EC" id="2.4.1.182"/>
    </reaction>
</comment>
<proteinExistence type="predicted"/>
<dbReference type="Pfam" id="PF02684">
    <property type="entry name" value="LpxB"/>
    <property type="match status" value="1"/>
</dbReference>
<keyword evidence="12" id="KW-1185">Reference proteome</keyword>
<dbReference type="AlphaFoldDB" id="A0A521DM28"/>
<reference evidence="11 12" key="1">
    <citation type="submission" date="2017-05" db="EMBL/GenBank/DDBJ databases">
        <authorList>
            <person name="Varghese N."/>
            <person name="Submissions S."/>
        </authorList>
    </citation>
    <scope>NUCLEOTIDE SEQUENCE [LARGE SCALE GENOMIC DNA]</scope>
    <source>
        <strain evidence="11 12">DSM 16304</strain>
    </source>
</reference>
<evidence type="ECO:0000313" key="11">
    <source>
        <dbReference type="EMBL" id="SMO72141.1"/>
    </source>
</evidence>
<dbReference type="Proteomes" id="UP000317315">
    <property type="component" value="Unassembled WGS sequence"/>
</dbReference>
<evidence type="ECO:0000256" key="3">
    <source>
        <dbReference type="ARBA" id="ARBA00020902"/>
    </source>
</evidence>
<keyword evidence="5" id="KW-0441">Lipid A biosynthesis</keyword>
<evidence type="ECO:0000256" key="7">
    <source>
        <dbReference type="ARBA" id="ARBA00022679"/>
    </source>
</evidence>
<name>A0A521DM28_9BACT</name>
<evidence type="ECO:0000256" key="6">
    <source>
        <dbReference type="ARBA" id="ARBA00022676"/>
    </source>
</evidence>
<keyword evidence="4" id="KW-0444">Lipid biosynthesis</keyword>
<evidence type="ECO:0000313" key="12">
    <source>
        <dbReference type="Proteomes" id="UP000317315"/>
    </source>
</evidence>
<evidence type="ECO:0000256" key="9">
    <source>
        <dbReference type="ARBA" id="ARBA00048975"/>
    </source>
</evidence>
<dbReference type="GO" id="GO:0008915">
    <property type="term" value="F:lipid-A-disaccharide synthase activity"/>
    <property type="evidence" value="ECO:0007669"/>
    <property type="project" value="UniProtKB-UniRule"/>
</dbReference>
<evidence type="ECO:0000256" key="8">
    <source>
        <dbReference type="ARBA" id="ARBA00023098"/>
    </source>
</evidence>
<keyword evidence="6" id="KW-0328">Glycosyltransferase</keyword>
<dbReference type="GO" id="GO:0005543">
    <property type="term" value="F:phospholipid binding"/>
    <property type="evidence" value="ECO:0007669"/>
    <property type="project" value="TreeGrafter"/>
</dbReference>
<dbReference type="SUPFAM" id="SSF53756">
    <property type="entry name" value="UDP-Glycosyltransferase/glycogen phosphorylase"/>
    <property type="match status" value="1"/>
</dbReference>
<protein>
    <recommendedName>
        <fullName evidence="3 10">Lipid-A-disaccharide synthase</fullName>
        <ecNumber evidence="2 10">2.4.1.182</ecNumber>
    </recommendedName>
</protein>
<organism evidence="11 12">
    <name type="scientific">Balnearium lithotrophicum</name>
    <dbReference type="NCBI Taxonomy" id="223788"/>
    <lineage>
        <taxon>Bacteria</taxon>
        <taxon>Pseudomonadati</taxon>
        <taxon>Aquificota</taxon>
        <taxon>Aquificia</taxon>
        <taxon>Desulfurobacteriales</taxon>
        <taxon>Desulfurobacteriaceae</taxon>
        <taxon>Balnearium</taxon>
    </lineage>
</organism>
<dbReference type="GO" id="GO:0009245">
    <property type="term" value="P:lipid A biosynthetic process"/>
    <property type="evidence" value="ECO:0007669"/>
    <property type="project" value="UniProtKB-UniRule"/>
</dbReference>
<evidence type="ECO:0000256" key="4">
    <source>
        <dbReference type="ARBA" id="ARBA00022516"/>
    </source>
</evidence>
<keyword evidence="8" id="KW-0443">Lipid metabolism</keyword>
<comment type="function">
    <text evidence="1">Condensation of UDP-2,3-diacylglucosamine and 2,3-diacylglucosamine-1-phosphate to form lipid A disaccharide, a precursor of lipid A, a phosphorylated glycolipid that anchors the lipopolysaccharide to the outer membrane of the cell.</text>
</comment>
<dbReference type="EMBL" id="FXTM01000022">
    <property type="protein sequence ID" value="SMO72141.1"/>
    <property type="molecule type" value="Genomic_DNA"/>
</dbReference>
<dbReference type="EC" id="2.4.1.182" evidence="2 10"/>